<dbReference type="SUPFAM" id="SSF53448">
    <property type="entry name" value="Nucleotide-diphospho-sugar transferases"/>
    <property type="match status" value="1"/>
</dbReference>
<evidence type="ECO:0000256" key="1">
    <source>
        <dbReference type="ARBA" id="ARBA00006739"/>
    </source>
</evidence>
<evidence type="ECO:0000256" key="2">
    <source>
        <dbReference type="SAM" id="MobiDB-lite"/>
    </source>
</evidence>
<name>A0A4R3ZTQ9_9ACTN</name>
<dbReference type="InterPro" id="IPR001173">
    <property type="entry name" value="Glyco_trans_2-like"/>
</dbReference>
<reference evidence="4 5" key="1">
    <citation type="submission" date="2019-03" db="EMBL/GenBank/DDBJ databases">
        <title>Root nodule microbial communities of legume samples collected from USA, Mexico and Botswana.</title>
        <authorList>
            <person name="Hirsch A."/>
        </authorList>
    </citation>
    <scope>NUCLEOTIDE SEQUENCE [LARGE SCALE GENOMIC DNA]</scope>
    <source>
        <strain evidence="4 5">55</strain>
    </source>
</reference>
<dbReference type="InterPro" id="IPR050256">
    <property type="entry name" value="Glycosyltransferase_2"/>
</dbReference>
<evidence type="ECO:0000259" key="3">
    <source>
        <dbReference type="Pfam" id="PF00535"/>
    </source>
</evidence>
<evidence type="ECO:0000313" key="4">
    <source>
        <dbReference type="EMBL" id="TCW23639.1"/>
    </source>
</evidence>
<dbReference type="GO" id="GO:0016740">
    <property type="term" value="F:transferase activity"/>
    <property type="evidence" value="ECO:0007669"/>
    <property type="project" value="UniProtKB-KW"/>
</dbReference>
<dbReference type="GeneID" id="89529508"/>
<accession>A0A4R3ZTQ9</accession>
<feature type="domain" description="Glycosyltransferase 2-like" evidence="3">
    <location>
        <begin position="31"/>
        <end position="191"/>
    </location>
</feature>
<proteinExistence type="inferred from homology"/>
<dbReference type="Gene3D" id="3.90.550.10">
    <property type="entry name" value="Spore Coat Polysaccharide Biosynthesis Protein SpsA, Chain A"/>
    <property type="match status" value="1"/>
</dbReference>
<dbReference type="Pfam" id="PF00535">
    <property type="entry name" value="Glycos_transf_2"/>
    <property type="match status" value="1"/>
</dbReference>
<comment type="similarity">
    <text evidence="1">Belongs to the glycosyltransferase 2 family.</text>
</comment>
<dbReference type="AlphaFoldDB" id="A0A4R3ZTQ9"/>
<dbReference type="EMBL" id="SMCX01000011">
    <property type="protein sequence ID" value="TCW23639.1"/>
    <property type="molecule type" value="Genomic_DNA"/>
</dbReference>
<keyword evidence="4" id="KW-0808">Transferase</keyword>
<comment type="caution">
    <text evidence="4">The sequence shown here is derived from an EMBL/GenBank/DDBJ whole genome shotgun (WGS) entry which is preliminary data.</text>
</comment>
<gene>
    <name evidence="4" type="ORF">EDD19_11175</name>
</gene>
<dbReference type="Proteomes" id="UP000295805">
    <property type="component" value="Unassembled WGS sequence"/>
</dbReference>
<evidence type="ECO:0000313" key="5">
    <source>
        <dbReference type="Proteomes" id="UP000295805"/>
    </source>
</evidence>
<protein>
    <submittedName>
        <fullName evidence="4">Glycosyl transferase family 2</fullName>
    </submittedName>
</protein>
<organism evidence="4 5">
    <name type="scientific">Dietzia cinnamea</name>
    <dbReference type="NCBI Taxonomy" id="321318"/>
    <lineage>
        <taxon>Bacteria</taxon>
        <taxon>Bacillati</taxon>
        <taxon>Actinomycetota</taxon>
        <taxon>Actinomycetes</taxon>
        <taxon>Mycobacteriales</taxon>
        <taxon>Dietziaceae</taxon>
        <taxon>Dietzia</taxon>
    </lineage>
</organism>
<feature type="region of interest" description="Disordered" evidence="2">
    <location>
        <begin position="1"/>
        <end position="23"/>
    </location>
</feature>
<dbReference type="InterPro" id="IPR029044">
    <property type="entry name" value="Nucleotide-diphossugar_trans"/>
</dbReference>
<dbReference type="RefSeq" id="WP_243699707.1">
    <property type="nucleotide sequence ID" value="NZ_CP143053.1"/>
</dbReference>
<sequence length="254" mass="27687">MTGDSVRDGEPGAADGRADGSGPGGNRDVWLIVPCFNEGTVIEEVLAGARETFPNIVAVDDGSADDSAAAIHRAGAHLVRHPVNLGQGAAIQTGVEYARAQPGARYFVTFDADGQHQVKDVQAMVERLRSEPIDIIVGTRFGRPRGEDDQVPLIKRLVLRTVVLLSPRTRRLGLTDAHNGLRVFNRRVAEELNLRMNGMSHASEFVELMDSHGWRVAEQPVDILYTEYSMSKGQSLLNGINILSDGFVGRRLPR</sequence>
<feature type="compositionally biased region" description="Basic and acidic residues" evidence="2">
    <location>
        <begin position="1"/>
        <end position="10"/>
    </location>
</feature>
<dbReference type="PANTHER" id="PTHR48090">
    <property type="entry name" value="UNDECAPRENYL-PHOSPHATE 4-DEOXY-4-FORMAMIDO-L-ARABINOSE TRANSFERASE-RELATED"/>
    <property type="match status" value="1"/>
</dbReference>
<dbReference type="CDD" id="cd04179">
    <property type="entry name" value="DPM_DPG-synthase_like"/>
    <property type="match status" value="1"/>
</dbReference>
<dbReference type="PANTHER" id="PTHR48090:SF7">
    <property type="entry name" value="RFBJ PROTEIN"/>
    <property type="match status" value="1"/>
</dbReference>